<dbReference type="GO" id="GO:0045910">
    <property type="term" value="P:negative regulation of DNA recombination"/>
    <property type="evidence" value="ECO:0007669"/>
    <property type="project" value="InterPro"/>
</dbReference>
<dbReference type="InterPro" id="IPR036187">
    <property type="entry name" value="DNA_mismatch_repair_MutS_sf"/>
</dbReference>
<dbReference type="InterPro" id="IPR045076">
    <property type="entry name" value="MutS"/>
</dbReference>
<keyword evidence="1 9" id="KW-0540">Nuclease</keyword>
<dbReference type="GO" id="GO:0030983">
    <property type="term" value="F:mismatched DNA binding"/>
    <property type="evidence" value="ECO:0007669"/>
    <property type="project" value="InterPro"/>
</dbReference>
<dbReference type="InterPro" id="IPR000432">
    <property type="entry name" value="DNA_mismatch_repair_MutS_C"/>
</dbReference>
<sequence length="787" mass="87758">MNSKVLNTLEYNKIKEAIYGYLSTSTGRHELSQLNPSSDPQQIERALLETDDGAHILRLQKSMPLVTLNDIRPYMKRLTINASLNGTELAQIMQVLITVNRMVSFFDNLRANKVELQKLYDLITTFAIIPEITQRLQHSLNPDGRLLDSASEELYGLRKRITRTETTIRNRMGKYLRGNQAKFLSEAIITIRDDRYVIPVKAEAKGKFGGIVHDQSASGQTLYIEPAAVVELNNQLRRDQLAARHEEIKILAELSAMVAPYQDEIITNAKIIGHLDLINAKAQYAKKIKATLPKLSRANHLHLKNARHPLIDPHKVVGNTITLGAEYRAIVVTGPNTGGKTITIKTVGLLQLMAQSGLFIPVNEGSQVGVFDDIFADIGDAQSIENNLSTFSSHMDNIIRILKRITANSLVLLDEVGAGTDPKEGAALAIAILDKIGSVDSEVIATTHYPELKAYAYNRPKTINASMEFDIDTLKPTYHLLVGVPGQSNGLNIAERLGMEASVIQEARSFSDTSSQEINNMIKQLADQTRRAREDADYLRSQLNAATKLHAELTEKFSQYEKQRERLTQNAKERANEIVAKSKRRADKIIADLHEKQKHLSESAVKENELMDAKGQLNALHKDLNLSNNRVLKREKAKHDFHKGDDVMVKSYGQPGVLVDKVGKQSWEVQIGILRMKIEESDLEKLNQPKQAPKRQYSAVRRTSSSGMSSTLDLRGHRYDEAMHEVDRYIDAALLAGYPSVTIIHGKGTGALRKGVTDYLKRNRRVKSFGYSPANAGGDGATVVKFK</sequence>
<dbReference type="Pfam" id="PF01713">
    <property type="entry name" value="Smr"/>
    <property type="match status" value="1"/>
</dbReference>
<dbReference type="PROSITE" id="PS00486">
    <property type="entry name" value="DNA_MISMATCH_REPAIR_2"/>
    <property type="match status" value="1"/>
</dbReference>
<dbReference type="InterPro" id="IPR007696">
    <property type="entry name" value="DNA_mismatch_repair_MutS_core"/>
</dbReference>
<feature type="compositionally biased region" description="Polar residues" evidence="11">
    <location>
        <begin position="701"/>
        <end position="712"/>
    </location>
</feature>
<evidence type="ECO:0000256" key="3">
    <source>
        <dbReference type="ARBA" id="ARBA00022741"/>
    </source>
</evidence>
<dbReference type="PANTHER" id="PTHR48466:SF2">
    <property type="entry name" value="OS10G0509000 PROTEIN"/>
    <property type="match status" value="1"/>
</dbReference>
<dbReference type="SUPFAM" id="SSF160443">
    <property type="entry name" value="SMR domain-like"/>
    <property type="match status" value="1"/>
</dbReference>
<dbReference type="SMART" id="SM00463">
    <property type="entry name" value="SMR"/>
    <property type="match status" value="1"/>
</dbReference>
<evidence type="ECO:0000256" key="10">
    <source>
        <dbReference type="SAM" id="Coils"/>
    </source>
</evidence>
<dbReference type="EC" id="3.6.4.-" evidence="9"/>
<keyword evidence="5 9" id="KW-0378">Hydrolase</keyword>
<dbReference type="GO" id="GO:0005524">
    <property type="term" value="F:ATP binding"/>
    <property type="evidence" value="ECO:0007669"/>
    <property type="project" value="UniProtKB-UniRule"/>
</dbReference>
<dbReference type="InterPro" id="IPR027417">
    <property type="entry name" value="P-loop_NTPase"/>
</dbReference>
<dbReference type="Gene3D" id="3.40.50.300">
    <property type="entry name" value="P-loop containing nucleotide triphosphate hydrolases"/>
    <property type="match status" value="1"/>
</dbReference>
<dbReference type="GO" id="GO:0016887">
    <property type="term" value="F:ATP hydrolysis activity"/>
    <property type="evidence" value="ECO:0007669"/>
    <property type="project" value="InterPro"/>
</dbReference>
<dbReference type="KEGG" id="lbe:MOO44_07915"/>
<comment type="similarity">
    <text evidence="9">Belongs to the DNA mismatch repair MutS family. MutS2 subfamily.</text>
</comment>
<dbReference type="FunFam" id="3.40.50.300:FF:000830">
    <property type="entry name" value="Endonuclease MutS2"/>
    <property type="match status" value="1"/>
</dbReference>
<dbReference type="InterPro" id="IPR005747">
    <property type="entry name" value="MutS2"/>
</dbReference>
<feature type="coiled-coil region" evidence="10">
    <location>
        <begin position="515"/>
        <end position="577"/>
    </location>
</feature>
<keyword evidence="10" id="KW-0175">Coiled coil</keyword>
<dbReference type="NCBIfam" id="TIGR01069">
    <property type="entry name" value="mutS2"/>
    <property type="match status" value="1"/>
</dbReference>
<evidence type="ECO:0000313" key="13">
    <source>
        <dbReference type="EMBL" id="UQS86784.1"/>
    </source>
</evidence>
<dbReference type="Gene3D" id="3.30.1370.110">
    <property type="match status" value="1"/>
</dbReference>
<evidence type="ECO:0000256" key="4">
    <source>
        <dbReference type="ARBA" id="ARBA00022759"/>
    </source>
</evidence>
<evidence type="ECO:0000256" key="8">
    <source>
        <dbReference type="ARBA" id="ARBA00023125"/>
    </source>
</evidence>
<name>A0A976RS48_9LACO</name>
<dbReference type="GO" id="GO:0140664">
    <property type="term" value="F:ATP-dependent DNA damage sensor activity"/>
    <property type="evidence" value="ECO:0007669"/>
    <property type="project" value="InterPro"/>
</dbReference>
<dbReference type="PIRSF" id="PIRSF005814">
    <property type="entry name" value="MutS_YshD"/>
    <property type="match status" value="1"/>
</dbReference>
<protein>
    <recommendedName>
        <fullName evidence="9">Endonuclease MutS2</fullName>
        <ecNumber evidence="9">3.1.-.-</ecNumber>
    </recommendedName>
    <alternativeName>
        <fullName evidence="9">Ribosome-associated protein quality control-upstream factor</fullName>
        <shortName evidence="9">RQC-upstream factor</shortName>
        <shortName evidence="9">RqcU</shortName>
        <ecNumber evidence="9">3.6.4.-</ecNumber>
    </alternativeName>
</protein>
<feature type="domain" description="Smr" evidence="12">
    <location>
        <begin position="712"/>
        <end position="787"/>
    </location>
</feature>
<dbReference type="EC" id="3.1.-.-" evidence="9"/>
<keyword evidence="8 9" id="KW-0238">DNA-binding</keyword>
<dbReference type="InterPro" id="IPR046893">
    <property type="entry name" value="MSSS"/>
</dbReference>
<dbReference type="InterPro" id="IPR036063">
    <property type="entry name" value="Smr_dom_sf"/>
</dbReference>
<gene>
    <name evidence="9" type="primary">mutS2</name>
    <name evidence="9" type="synonym">rqcU</name>
    <name evidence="13" type="ORF">MOO44_07915</name>
</gene>
<comment type="function">
    <text evidence="9">Endonuclease that is involved in the suppression of homologous recombination and thus may have a key role in the control of bacterial genetic diversity.</text>
</comment>
<dbReference type="PROSITE" id="PS50828">
    <property type="entry name" value="SMR"/>
    <property type="match status" value="1"/>
</dbReference>
<keyword evidence="7 9" id="KW-0694">RNA-binding</keyword>
<dbReference type="SMART" id="SM00533">
    <property type="entry name" value="MUTSd"/>
    <property type="match status" value="1"/>
</dbReference>
<dbReference type="InterPro" id="IPR002625">
    <property type="entry name" value="Smr_dom"/>
</dbReference>
<evidence type="ECO:0000256" key="1">
    <source>
        <dbReference type="ARBA" id="ARBA00022722"/>
    </source>
</evidence>
<dbReference type="GO" id="GO:0019843">
    <property type="term" value="F:rRNA binding"/>
    <property type="evidence" value="ECO:0007669"/>
    <property type="project" value="UniProtKB-UniRule"/>
</dbReference>
<dbReference type="GO" id="GO:0004519">
    <property type="term" value="F:endonuclease activity"/>
    <property type="evidence" value="ECO:0007669"/>
    <property type="project" value="UniProtKB-UniRule"/>
</dbReference>
<evidence type="ECO:0000259" key="12">
    <source>
        <dbReference type="PROSITE" id="PS50828"/>
    </source>
</evidence>
<comment type="function">
    <text evidence="9">Acts as a ribosome collision sensor, splitting the ribosome into its 2 subunits. Detects stalled/collided 70S ribosomes which it binds and splits by an ATP-hydrolysis driven conformational change. Acts upstream of the ribosome quality control system (RQC), a ribosome-associated complex that mediates the extraction of incompletely synthesized nascent chains from stalled ribosomes and their subsequent degradation. Probably generates substrates for RQC.</text>
</comment>
<dbReference type="EMBL" id="CP093361">
    <property type="protein sequence ID" value="UQS86784.1"/>
    <property type="molecule type" value="Genomic_DNA"/>
</dbReference>
<evidence type="ECO:0000256" key="11">
    <source>
        <dbReference type="SAM" id="MobiDB-lite"/>
    </source>
</evidence>
<feature type="region of interest" description="Disordered" evidence="11">
    <location>
        <begin position="685"/>
        <end position="712"/>
    </location>
</feature>
<keyword evidence="3 9" id="KW-0547">Nucleotide-binding</keyword>
<dbReference type="SMART" id="SM00534">
    <property type="entry name" value="MUTSac"/>
    <property type="match status" value="1"/>
</dbReference>
<dbReference type="GO" id="GO:0043023">
    <property type="term" value="F:ribosomal large subunit binding"/>
    <property type="evidence" value="ECO:0007669"/>
    <property type="project" value="UniProtKB-UniRule"/>
</dbReference>
<dbReference type="SUPFAM" id="SSF52540">
    <property type="entry name" value="P-loop containing nucleoside triphosphate hydrolases"/>
    <property type="match status" value="1"/>
</dbReference>
<evidence type="ECO:0000256" key="6">
    <source>
        <dbReference type="ARBA" id="ARBA00022840"/>
    </source>
</evidence>
<dbReference type="SUPFAM" id="SSF48334">
    <property type="entry name" value="DNA repair protein MutS, domain III"/>
    <property type="match status" value="1"/>
</dbReference>
<evidence type="ECO:0000313" key="14">
    <source>
        <dbReference type="Proteomes" id="UP000831181"/>
    </source>
</evidence>
<keyword evidence="6 9" id="KW-0067">ATP-binding</keyword>
<feature type="binding site" evidence="9">
    <location>
        <begin position="334"/>
        <end position="341"/>
    </location>
    <ligand>
        <name>ATP</name>
        <dbReference type="ChEBI" id="CHEBI:30616"/>
    </ligand>
</feature>
<dbReference type="GO" id="GO:0072344">
    <property type="term" value="P:rescue of stalled ribosome"/>
    <property type="evidence" value="ECO:0007669"/>
    <property type="project" value="UniProtKB-UniRule"/>
</dbReference>
<evidence type="ECO:0000256" key="2">
    <source>
        <dbReference type="ARBA" id="ARBA00022730"/>
    </source>
</evidence>
<dbReference type="GO" id="GO:0006298">
    <property type="term" value="P:mismatch repair"/>
    <property type="evidence" value="ECO:0007669"/>
    <property type="project" value="InterPro"/>
</dbReference>
<evidence type="ECO:0000256" key="5">
    <source>
        <dbReference type="ARBA" id="ARBA00022801"/>
    </source>
</evidence>
<proteinExistence type="inferred from homology"/>
<evidence type="ECO:0000256" key="9">
    <source>
        <dbReference type="HAMAP-Rule" id="MF_00092"/>
    </source>
</evidence>
<dbReference type="PANTHER" id="PTHR48466">
    <property type="entry name" value="OS10G0509000 PROTEIN-RELATED"/>
    <property type="match status" value="1"/>
</dbReference>
<dbReference type="Pfam" id="PF20297">
    <property type="entry name" value="MSSS"/>
    <property type="match status" value="1"/>
</dbReference>
<dbReference type="Pfam" id="PF00488">
    <property type="entry name" value="MutS_V"/>
    <property type="match status" value="1"/>
</dbReference>
<dbReference type="AlphaFoldDB" id="A0A976RS48"/>
<keyword evidence="2 9" id="KW-0699">rRNA-binding</keyword>
<dbReference type="HAMAP" id="MF_00092">
    <property type="entry name" value="MutS2"/>
    <property type="match status" value="1"/>
</dbReference>
<dbReference type="RefSeq" id="WP_260116587.1">
    <property type="nucleotide sequence ID" value="NZ_CP093361.1"/>
</dbReference>
<accession>A0A976RS48</accession>
<reference evidence="13" key="1">
    <citation type="journal article" date="2022" name="Int. J. Syst. Evol. Microbiol.">
        <title>Apilactobacillus apisilvae sp. nov., Nicolia spurrieriana gen. nov. sp. nov., Bombilactobacillus folatiphilus sp. nov. and Bombilactobacillus thymidiniphilus sp. nov., four new lactic acid bacterial isolates from stingless bees Tetragonula carbonaria and Austroplebeia australis.</title>
        <authorList>
            <person name="Oliphant S.A."/>
            <person name="Watson-Haigh N.S."/>
            <person name="Sumby K.M."/>
            <person name="Gardner J."/>
            <person name="Groom S."/>
            <person name="Jiranek V."/>
        </authorList>
    </citation>
    <scope>NUCLEOTIDE SEQUENCE</scope>
    <source>
        <strain evidence="13">SGEP1_A5</strain>
    </source>
</reference>
<dbReference type="Proteomes" id="UP000831181">
    <property type="component" value="Chromosome"/>
</dbReference>
<comment type="subunit">
    <text evidence="9">Homodimer. Binds to stalled ribosomes, contacting rRNA.</text>
</comment>
<organism evidence="13 14">
    <name type="scientific">Nicoliella spurrieriana</name>
    <dbReference type="NCBI Taxonomy" id="2925830"/>
    <lineage>
        <taxon>Bacteria</taxon>
        <taxon>Bacillati</taxon>
        <taxon>Bacillota</taxon>
        <taxon>Bacilli</taxon>
        <taxon>Lactobacillales</taxon>
        <taxon>Lactobacillaceae</taxon>
        <taxon>Nicoliella</taxon>
    </lineage>
</organism>
<keyword evidence="14" id="KW-1185">Reference proteome</keyword>
<evidence type="ECO:0000256" key="7">
    <source>
        <dbReference type="ARBA" id="ARBA00022884"/>
    </source>
</evidence>
<dbReference type="CDD" id="cd03280">
    <property type="entry name" value="ABC_MutS2"/>
    <property type="match status" value="1"/>
</dbReference>
<keyword evidence="4 9" id="KW-0255">Endonuclease</keyword>